<gene>
    <name evidence="3" type="ORF">U2F25_09455</name>
</gene>
<evidence type="ECO:0000313" key="3">
    <source>
        <dbReference type="EMBL" id="MDZ5489689.1"/>
    </source>
</evidence>
<keyword evidence="2" id="KW-0732">Signal</keyword>
<evidence type="ECO:0000313" key="4">
    <source>
        <dbReference type="Proteomes" id="UP001290101"/>
    </source>
</evidence>
<keyword evidence="4" id="KW-1185">Reference proteome</keyword>
<proteinExistence type="predicted"/>
<reference evidence="3 4" key="1">
    <citation type="submission" date="2023-12" db="EMBL/GenBank/DDBJ databases">
        <title>Micromonospora sp. nov., isolated from Atacama Desert.</title>
        <authorList>
            <person name="Carro L."/>
            <person name="Golinska P."/>
            <person name="Klenk H.-P."/>
            <person name="Goodfellow M."/>
        </authorList>
    </citation>
    <scope>NUCLEOTIDE SEQUENCE [LARGE SCALE GENOMIC DNA]</scope>
    <source>
        <strain evidence="3 4">4G53</strain>
    </source>
</reference>
<comment type="caution">
    <text evidence="3">The sequence shown here is derived from an EMBL/GenBank/DDBJ whole genome shotgun (WGS) entry which is preliminary data.</text>
</comment>
<dbReference type="EMBL" id="JAXOTQ010000009">
    <property type="protein sequence ID" value="MDZ5489689.1"/>
    <property type="molecule type" value="Genomic_DNA"/>
</dbReference>
<feature type="compositionally biased region" description="Low complexity" evidence="1">
    <location>
        <begin position="27"/>
        <end position="53"/>
    </location>
</feature>
<dbReference type="PROSITE" id="PS51257">
    <property type="entry name" value="PROKAR_LIPOPROTEIN"/>
    <property type="match status" value="1"/>
</dbReference>
<evidence type="ECO:0000256" key="1">
    <source>
        <dbReference type="SAM" id="MobiDB-lite"/>
    </source>
</evidence>
<protein>
    <recommendedName>
        <fullName evidence="5">Lipoprotein</fullName>
    </recommendedName>
</protein>
<dbReference type="Proteomes" id="UP001290101">
    <property type="component" value="Unassembled WGS sequence"/>
</dbReference>
<accession>A0ABU5JB35</accession>
<feature type="signal peptide" evidence="2">
    <location>
        <begin position="1"/>
        <end position="22"/>
    </location>
</feature>
<feature type="chain" id="PRO_5045057490" description="Lipoprotein" evidence="2">
    <location>
        <begin position="23"/>
        <end position="142"/>
    </location>
</feature>
<dbReference type="RefSeq" id="WP_322439980.1">
    <property type="nucleotide sequence ID" value="NZ_JAXOTQ010000009.1"/>
</dbReference>
<organism evidence="3 4">
    <name type="scientific">Micromonospora sicca</name>
    <dbReference type="NCBI Taxonomy" id="2202420"/>
    <lineage>
        <taxon>Bacteria</taxon>
        <taxon>Bacillati</taxon>
        <taxon>Actinomycetota</taxon>
        <taxon>Actinomycetes</taxon>
        <taxon>Micromonosporales</taxon>
        <taxon>Micromonosporaceae</taxon>
        <taxon>Micromonospora</taxon>
    </lineage>
</organism>
<sequence>MIRLPRALITVTLFAATLTACSSGNEPAGSPSRTTAAPAASTVAPSTATTEPITDETTIRKLCDNIANLGNEFKYDAAASLAVGKQAERVADPGFSLAGRDLVKAAGAASAAPGPDTNIDIAQAQLAVLDVCGKLYGDGPWS</sequence>
<name>A0ABU5JB35_9ACTN</name>
<evidence type="ECO:0000256" key="2">
    <source>
        <dbReference type="SAM" id="SignalP"/>
    </source>
</evidence>
<feature type="region of interest" description="Disordered" evidence="1">
    <location>
        <begin position="23"/>
        <end position="53"/>
    </location>
</feature>
<evidence type="ECO:0008006" key="5">
    <source>
        <dbReference type="Google" id="ProtNLM"/>
    </source>
</evidence>